<evidence type="ECO:0000313" key="1">
    <source>
        <dbReference type="EMBL" id="PBK63160.1"/>
    </source>
</evidence>
<proteinExistence type="predicted"/>
<dbReference type="EMBL" id="KZ293460">
    <property type="protein sequence ID" value="PBK63160.1"/>
    <property type="molecule type" value="Genomic_DNA"/>
</dbReference>
<dbReference type="AlphaFoldDB" id="A0A2H3B093"/>
<keyword evidence="2" id="KW-1185">Reference proteome</keyword>
<protein>
    <submittedName>
        <fullName evidence="1">Uncharacterized protein</fullName>
    </submittedName>
</protein>
<accession>A0A2H3B093</accession>
<dbReference type="Proteomes" id="UP000218334">
    <property type="component" value="Unassembled WGS sequence"/>
</dbReference>
<gene>
    <name evidence="1" type="ORF">ARMSODRAFT_544750</name>
</gene>
<evidence type="ECO:0000313" key="2">
    <source>
        <dbReference type="Proteomes" id="UP000218334"/>
    </source>
</evidence>
<name>A0A2H3B093_9AGAR</name>
<reference evidence="2" key="1">
    <citation type="journal article" date="2017" name="Nat. Ecol. Evol.">
        <title>Genome expansion and lineage-specific genetic innovations in the forest pathogenic fungi Armillaria.</title>
        <authorList>
            <person name="Sipos G."/>
            <person name="Prasanna A.N."/>
            <person name="Walter M.C."/>
            <person name="O'Connor E."/>
            <person name="Balint B."/>
            <person name="Krizsan K."/>
            <person name="Kiss B."/>
            <person name="Hess J."/>
            <person name="Varga T."/>
            <person name="Slot J."/>
            <person name="Riley R."/>
            <person name="Boka B."/>
            <person name="Rigling D."/>
            <person name="Barry K."/>
            <person name="Lee J."/>
            <person name="Mihaltcheva S."/>
            <person name="LaButti K."/>
            <person name="Lipzen A."/>
            <person name="Waldron R."/>
            <person name="Moloney N.M."/>
            <person name="Sperisen C."/>
            <person name="Kredics L."/>
            <person name="Vagvoelgyi C."/>
            <person name="Patrignani A."/>
            <person name="Fitzpatrick D."/>
            <person name="Nagy I."/>
            <person name="Doyle S."/>
            <person name="Anderson J.B."/>
            <person name="Grigoriev I.V."/>
            <person name="Gueldener U."/>
            <person name="Muensterkoetter M."/>
            <person name="Nagy L.G."/>
        </authorList>
    </citation>
    <scope>NUCLEOTIDE SEQUENCE [LARGE SCALE GENOMIC DNA]</scope>
    <source>
        <strain evidence="2">28-4</strain>
    </source>
</reference>
<organism evidence="1 2">
    <name type="scientific">Armillaria solidipes</name>
    <dbReference type="NCBI Taxonomy" id="1076256"/>
    <lineage>
        <taxon>Eukaryota</taxon>
        <taxon>Fungi</taxon>
        <taxon>Dikarya</taxon>
        <taxon>Basidiomycota</taxon>
        <taxon>Agaricomycotina</taxon>
        <taxon>Agaricomycetes</taxon>
        <taxon>Agaricomycetidae</taxon>
        <taxon>Agaricales</taxon>
        <taxon>Marasmiineae</taxon>
        <taxon>Physalacriaceae</taxon>
        <taxon>Armillaria</taxon>
    </lineage>
</organism>
<sequence length="122" mass="14305">MTVLLKVPDILLHHIRNVRPLLLSPTAFKLRRTVQGRRDLKRSRCALVGGFYYHAVQGVFTKHVVHRVIVRSRREYLRFTVCYVNTEENYRDSTWHSFLLSVFAPFLTVTCESSKLIDLRAC</sequence>